<accession>A0ABW2K6Q0</accession>
<dbReference type="CDD" id="cd03024">
    <property type="entry name" value="DsbA_FrnE"/>
    <property type="match status" value="1"/>
</dbReference>
<organism evidence="2 3">
    <name type="scientific">Halobacillus campisalis</name>
    <dbReference type="NCBI Taxonomy" id="435909"/>
    <lineage>
        <taxon>Bacteria</taxon>
        <taxon>Bacillati</taxon>
        <taxon>Bacillota</taxon>
        <taxon>Bacilli</taxon>
        <taxon>Bacillales</taxon>
        <taxon>Bacillaceae</taxon>
        <taxon>Halobacillus</taxon>
    </lineage>
</organism>
<dbReference type="InterPro" id="IPR036249">
    <property type="entry name" value="Thioredoxin-like_sf"/>
</dbReference>
<gene>
    <name evidence="2" type="ORF">ACFQMN_13110</name>
</gene>
<dbReference type="RefSeq" id="WP_289215760.1">
    <property type="nucleotide sequence ID" value="NZ_JAPVRC010000004.1"/>
</dbReference>
<sequence length="233" mass="26272">MKIEVWSDYVCPFCYIGKRKLEQAFEQLSLKEKAEITYKSFELDPEAKKNTGMSINEKLASKYGRSLQEAEEMTKNMTQQAAEVGLNFQFDKMIPTNTFDAHRIAKLAEQKGVEKELTEQLFQAVFTYGIDIGDREELVKVASQSGLSEESVLEILESGDYSQEVRSEESEAFEIGVQGVPFFVINRKYAISGAQPTEVFIQSLQKVIEEEKSVSSFQSLTSERGASCTDESC</sequence>
<dbReference type="PANTHER" id="PTHR13887">
    <property type="entry name" value="GLUTATHIONE S-TRANSFERASE KAPPA"/>
    <property type="match status" value="1"/>
</dbReference>
<evidence type="ECO:0000313" key="3">
    <source>
        <dbReference type="Proteomes" id="UP001596494"/>
    </source>
</evidence>
<feature type="domain" description="DSBA-like thioredoxin" evidence="1">
    <location>
        <begin position="3"/>
        <end position="204"/>
    </location>
</feature>
<keyword evidence="3" id="KW-1185">Reference proteome</keyword>
<dbReference type="Pfam" id="PF01323">
    <property type="entry name" value="DSBA"/>
    <property type="match status" value="1"/>
</dbReference>
<protein>
    <submittedName>
        <fullName evidence="2">DsbA family oxidoreductase</fullName>
    </submittedName>
</protein>
<dbReference type="InterPro" id="IPR001853">
    <property type="entry name" value="DSBA-like_thioredoxin_dom"/>
</dbReference>
<proteinExistence type="predicted"/>
<comment type="caution">
    <text evidence="2">The sequence shown here is derived from an EMBL/GenBank/DDBJ whole genome shotgun (WGS) entry which is preliminary data.</text>
</comment>
<evidence type="ECO:0000313" key="2">
    <source>
        <dbReference type="EMBL" id="MFC7321820.1"/>
    </source>
</evidence>
<dbReference type="Proteomes" id="UP001596494">
    <property type="component" value="Unassembled WGS sequence"/>
</dbReference>
<reference evidence="3" key="1">
    <citation type="journal article" date="2019" name="Int. J. Syst. Evol. Microbiol.">
        <title>The Global Catalogue of Microorganisms (GCM) 10K type strain sequencing project: providing services to taxonomists for standard genome sequencing and annotation.</title>
        <authorList>
            <consortium name="The Broad Institute Genomics Platform"/>
            <consortium name="The Broad Institute Genome Sequencing Center for Infectious Disease"/>
            <person name="Wu L."/>
            <person name="Ma J."/>
        </authorList>
    </citation>
    <scope>NUCLEOTIDE SEQUENCE [LARGE SCALE GENOMIC DNA]</scope>
    <source>
        <strain evidence="3">CCUG 73951</strain>
    </source>
</reference>
<dbReference type="SUPFAM" id="SSF52833">
    <property type="entry name" value="Thioredoxin-like"/>
    <property type="match status" value="1"/>
</dbReference>
<evidence type="ECO:0000259" key="1">
    <source>
        <dbReference type="Pfam" id="PF01323"/>
    </source>
</evidence>
<dbReference type="Gene3D" id="3.40.30.10">
    <property type="entry name" value="Glutaredoxin"/>
    <property type="match status" value="1"/>
</dbReference>
<dbReference type="EMBL" id="JBHTBY010000011">
    <property type="protein sequence ID" value="MFC7321820.1"/>
    <property type="molecule type" value="Genomic_DNA"/>
</dbReference>
<dbReference type="PANTHER" id="PTHR13887:SF41">
    <property type="entry name" value="THIOREDOXIN SUPERFAMILY PROTEIN"/>
    <property type="match status" value="1"/>
</dbReference>
<name>A0ABW2K6Q0_9BACI</name>